<dbReference type="Proteomes" id="UP001342826">
    <property type="component" value="Unassembled WGS sequence"/>
</dbReference>
<accession>A0ABU6NVE9</accession>
<organism evidence="1 2">
    <name type="scientific">Metabacillus fastidiosus</name>
    <dbReference type="NCBI Taxonomy" id="1458"/>
    <lineage>
        <taxon>Bacteria</taxon>
        <taxon>Bacillati</taxon>
        <taxon>Bacillota</taxon>
        <taxon>Bacilli</taxon>
        <taxon>Bacillales</taxon>
        <taxon>Bacillaceae</taxon>
        <taxon>Metabacillus</taxon>
    </lineage>
</organism>
<sequence length="546" mass="59143">MTKYFYNKYNSLSDAAWVYSQSFPGGTDFYGFYRNITWNGSQWVVSGTQYPSGPPPVGSTGFVISGGYVYKYGPTTDSYGACTQYRAPVNQVAYSQGSLVQSNIIATDGSYPANGRHTDGYWYIKQTAQAPTSPSSIAIPQSAKSGESFAVTFLKGTDAEGELVGTEWDYSYDGGVVWIAGGTLLASAASFNFSVPIDKTKTKIRFRLRSKDAQGLYSAYTTTSDVTLLQNSEPTVVLNTLNSLTLYENDTFTIEGSASDMDNGNILNVKYQLNSGTIRALATAISNGSTPITFNKQLTCKAGKLFDGETPLTDALVEGTAHTLKVWAEDDQGGKSTEQIRTFYVVPNRAPLLTVDPFTPQSDMINNDTITISGTSSDPDGNDVTVNYKLNNRLTTEILRGVAGPWSFNLKLKDLIDGENMIVVEVIDSYNFKVSKTIKLNKTANLTPLTQSKQRYKITPPTGSAQGVLLWIQREEGSTVSTKISMTTGSEQEQFVPMTLSNSAPVGPGIVEDEFTYQATGVKDNIYVELTLSGTDAVTLVSGVLS</sequence>
<keyword evidence="2" id="KW-1185">Reference proteome</keyword>
<comment type="caution">
    <text evidence="1">The sequence shown here is derived from an EMBL/GenBank/DDBJ whole genome shotgun (WGS) entry which is preliminary data.</text>
</comment>
<evidence type="ECO:0000313" key="1">
    <source>
        <dbReference type="EMBL" id="MED4399761.1"/>
    </source>
</evidence>
<protein>
    <submittedName>
        <fullName evidence="1">Uncharacterized protein</fullName>
    </submittedName>
</protein>
<proteinExistence type="predicted"/>
<evidence type="ECO:0000313" key="2">
    <source>
        <dbReference type="Proteomes" id="UP001342826"/>
    </source>
</evidence>
<reference evidence="1 2" key="1">
    <citation type="submission" date="2023-03" db="EMBL/GenBank/DDBJ databases">
        <title>Bacillus Genome Sequencing.</title>
        <authorList>
            <person name="Dunlap C."/>
        </authorList>
    </citation>
    <scope>NUCLEOTIDE SEQUENCE [LARGE SCALE GENOMIC DNA]</scope>
    <source>
        <strain evidence="1 2">NRS-1717</strain>
    </source>
</reference>
<dbReference type="EMBL" id="JARTFS010000001">
    <property type="protein sequence ID" value="MED4399761.1"/>
    <property type="molecule type" value="Genomic_DNA"/>
</dbReference>
<name>A0ABU6NVE9_9BACI</name>
<dbReference type="Gene3D" id="2.60.40.10">
    <property type="entry name" value="Immunoglobulins"/>
    <property type="match status" value="2"/>
</dbReference>
<gene>
    <name evidence="1" type="ORF">P9271_00105</name>
</gene>
<dbReference type="RefSeq" id="WP_328014482.1">
    <property type="nucleotide sequence ID" value="NZ_JARTFS010000001.1"/>
</dbReference>
<dbReference type="InterPro" id="IPR013783">
    <property type="entry name" value="Ig-like_fold"/>
</dbReference>